<comment type="catalytic activity">
    <reaction evidence="4">
        <text>L-glutaminyl-[ribosomal protein uL3] + S-adenosyl-L-methionine = N(5)-methyl-L-glutaminyl-[ribosomal protein uL3] + S-adenosyl-L-homocysteine + H(+)</text>
        <dbReference type="Rhea" id="RHEA:45020"/>
        <dbReference type="Rhea" id="RHEA-COMP:11063"/>
        <dbReference type="Rhea" id="RHEA-COMP:11064"/>
        <dbReference type="ChEBI" id="CHEBI:15378"/>
        <dbReference type="ChEBI" id="CHEBI:30011"/>
        <dbReference type="ChEBI" id="CHEBI:57856"/>
        <dbReference type="ChEBI" id="CHEBI:59789"/>
        <dbReference type="ChEBI" id="CHEBI:61891"/>
        <dbReference type="EC" id="2.1.1.298"/>
    </reaction>
</comment>
<dbReference type="GO" id="GO:0003676">
    <property type="term" value="F:nucleic acid binding"/>
    <property type="evidence" value="ECO:0007669"/>
    <property type="project" value="InterPro"/>
</dbReference>
<gene>
    <name evidence="4" type="primary">prmB</name>
    <name evidence="6" type="ORF">D0544_07585</name>
</gene>
<feature type="domain" description="Methyltransferase small" evidence="5">
    <location>
        <begin position="123"/>
        <end position="204"/>
    </location>
</feature>
<comment type="caution">
    <text evidence="6">The sequence shown here is derived from an EMBL/GenBank/DDBJ whole genome shotgun (WGS) entry which is preliminary data.</text>
</comment>
<reference evidence="6 7" key="1">
    <citation type="submission" date="2018-08" db="EMBL/GenBank/DDBJ databases">
        <authorList>
            <person name="Khan S.A."/>
        </authorList>
    </citation>
    <scope>NUCLEOTIDE SEQUENCE [LARGE SCALE GENOMIC DNA]</scope>
    <source>
        <strain evidence="6 7">GTF-13</strain>
    </source>
</reference>
<dbReference type="NCBIfam" id="TIGR03533">
    <property type="entry name" value="L3_gln_methyl"/>
    <property type="match status" value="1"/>
</dbReference>
<dbReference type="CDD" id="cd02440">
    <property type="entry name" value="AdoMet_MTases"/>
    <property type="match status" value="1"/>
</dbReference>
<dbReference type="FunFam" id="3.40.50.150:FF:000042">
    <property type="entry name" value="50S ribosomal protein L3 glutamine methyltransferase"/>
    <property type="match status" value="1"/>
</dbReference>
<keyword evidence="3 4" id="KW-0949">S-adenosyl-L-methionine</keyword>
<dbReference type="InterPro" id="IPR004556">
    <property type="entry name" value="HemK-like"/>
</dbReference>
<dbReference type="HAMAP" id="MF_02125">
    <property type="entry name" value="L3_methyltr_PrmB"/>
    <property type="match status" value="1"/>
</dbReference>
<comment type="function">
    <text evidence="4">Methylates ribosomal protein uL3 on a specific glutamine residue.</text>
</comment>
<dbReference type="PROSITE" id="PS00092">
    <property type="entry name" value="N6_MTASE"/>
    <property type="match status" value="1"/>
</dbReference>
<dbReference type="Proteomes" id="UP000280792">
    <property type="component" value="Unassembled WGS sequence"/>
</dbReference>
<evidence type="ECO:0000256" key="3">
    <source>
        <dbReference type="ARBA" id="ARBA00022691"/>
    </source>
</evidence>
<evidence type="ECO:0000313" key="6">
    <source>
        <dbReference type="EMBL" id="RRJ85475.1"/>
    </source>
</evidence>
<dbReference type="InterPro" id="IPR007848">
    <property type="entry name" value="Small_mtfrase_dom"/>
</dbReference>
<keyword evidence="2 4" id="KW-0808">Transferase</keyword>
<dbReference type="AlphaFoldDB" id="A0A3P3VRU6"/>
<evidence type="ECO:0000256" key="1">
    <source>
        <dbReference type="ARBA" id="ARBA00022603"/>
    </source>
</evidence>
<dbReference type="GO" id="GO:0005840">
    <property type="term" value="C:ribosome"/>
    <property type="evidence" value="ECO:0007669"/>
    <property type="project" value="UniProtKB-KW"/>
</dbReference>
<reference evidence="6 7" key="2">
    <citation type="submission" date="2018-12" db="EMBL/GenBank/DDBJ databases">
        <title>Simiduia agarivorans gen. nov., sp. nov., a marine, agarolytic bacterium isolated from shallow coastal water from Keelung, Taiwan.</title>
        <authorList>
            <person name="Shieh W.Y."/>
        </authorList>
    </citation>
    <scope>NUCLEOTIDE SEQUENCE [LARGE SCALE GENOMIC DNA]</scope>
    <source>
        <strain evidence="6 7">GTF-13</strain>
    </source>
</reference>
<evidence type="ECO:0000256" key="2">
    <source>
        <dbReference type="ARBA" id="ARBA00022679"/>
    </source>
</evidence>
<dbReference type="GO" id="GO:0032259">
    <property type="term" value="P:methylation"/>
    <property type="evidence" value="ECO:0007669"/>
    <property type="project" value="UniProtKB-KW"/>
</dbReference>
<dbReference type="NCBIfam" id="TIGR00536">
    <property type="entry name" value="hemK_fam"/>
    <property type="match status" value="1"/>
</dbReference>
<evidence type="ECO:0000259" key="5">
    <source>
        <dbReference type="Pfam" id="PF05175"/>
    </source>
</evidence>
<dbReference type="Pfam" id="PF05175">
    <property type="entry name" value="MTS"/>
    <property type="match status" value="1"/>
</dbReference>
<keyword evidence="6" id="KW-0687">Ribonucleoprotein</keyword>
<comment type="similarity">
    <text evidence="4">Belongs to the protein N5-glutamine methyltransferase family. PrmB subfamily.</text>
</comment>
<organism evidence="6 7">
    <name type="scientific">Aestuariirhabdus litorea</name>
    <dbReference type="NCBI Taxonomy" id="2528527"/>
    <lineage>
        <taxon>Bacteria</taxon>
        <taxon>Pseudomonadati</taxon>
        <taxon>Pseudomonadota</taxon>
        <taxon>Gammaproteobacteria</taxon>
        <taxon>Oceanospirillales</taxon>
        <taxon>Aestuariirhabdaceae</taxon>
        <taxon>Aestuariirhabdus</taxon>
    </lineage>
</organism>
<dbReference type="GO" id="GO:0036009">
    <property type="term" value="F:protein-glutamine N-methyltransferase activity"/>
    <property type="evidence" value="ECO:0007669"/>
    <property type="project" value="UniProtKB-UniRule"/>
</dbReference>
<dbReference type="SUPFAM" id="SSF53335">
    <property type="entry name" value="S-adenosyl-L-methionine-dependent methyltransferases"/>
    <property type="match status" value="1"/>
</dbReference>
<dbReference type="PIRSF" id="PIRSF037167">
    <property type="entry name" value="Mtase_YfcB_prd"/>
    <property type="match status" value="1"/>
</dbReference>
<accession>A0A3P3VRU6</accession>
<dbReference type="EMBL" id="QWEZ01000001">
    <property type="protein sequence ID" value="RRJ85475.1"/>
    <property type="molecule type" value="Genomic_DNA"/>
</dbReference>
<name>A0A3P3VRU6_9GAMM</name>
<dbReference type="InterPro" id="IPR017127">
    <property type="entry name" value="Ribosome_uL3_MTase"/>
</dbReference>
<dbReference type="PANTHER" id="PTHR47806">
    <property type="entry name" value="50S RIBOSOMAL PROTEIN L3 GLUTAMINE METHYLTRANSFERASE"/>
    <property type="match status" value="1"/>
</dbReference>
<keyword evidence="6" id="KW-0689">Ribosomal protein</keyword>
<protein>
    <recommendedName>
        <fullName evidence="4">Ribosomal protein uL3 glutamine methyltransferase</fullName>
        <shortName evidence="4">uL3 MTase</shortName>
        <ecNumber evidence="4">2.1.1.298</ecNumber>
    </recommendedName>
    <alternativeName>
        <fullName evidence="4">N5-glutamine methyltransferase PrmB</fullName>
    </alternativeName>
</protein>
<dbReference type="Gene3D" id="3.40.50.150">
    <property type="entry name" value="Vaccinia Virus protein VP39"/>
    <property type="match status" value="1"/>
</dbReference>
<keyword evidence="7" id="KW-1185">Reference proteome</keyword>
<dbReference type="PANTHER" id="PTHR47806:SF1">
    <property type="entry name" value="RIBOSOMAL PROTEIN UL3 GLUTAMINE METHYLTRANSFERASE"/>
    <property type="match status" value="1"/>
</dbReference>
<evidence type="ECO:0000313" key="7">
    <source>
        <dbReference type="Proteomes" id="UP000280792"/>
    </source>
</evidence>
<dbReference type="EC" id="2.1.1.298" evidence="4"/>
<evidence type="ECO:0000256" key="4">
    <source>
        <dbReference type="HAMAP-Rule" id="MF_02125"/>
    </source>
</evidence>
<keyword evidence="1 4" id="KW-0489">Methyltransferase</keyword>
<dbReference type="InterPro" id="IPR002052">
    <property type="entry name" value="DNA_methylase_N6_adenine_CS"/>
</dbReference>
<proteinExistence type="inferred from homology"/>
<sequence>MTTIADYIRWAYSRFNQAELFYGHGTDNGWDEAMQLVLQSLHLPWDFDRAQWGCHLTREEQELLQHQIERRVDERIPLPYLLNKAWFCALPFYVDERVLVPRSPIAEMIAQGFQPWLGEVEVTRILDLCTGSGCIGIAAAYAFPDAEVDLADLSEEALQVAMINVDNHALVGRVDCVQSDLFEHLEGRRYELIVSNPPYVDAEDMGDMPDEFHHEPELGLAAGMDGLDLAWRILAEAADHLAEQGLLVMEVGNSWVALQEAVPEVDFTWIEFAHGGDGVLVLSAEQCRTHQQRFAEFASTRQGDSH</sequence>
<dbReference type="InterPro" id="IPR029063">
    <property type="entry name" value="SAM-dependent_MTases_sf"/>
</dbReference>
<dbReference type="GO" id="GO:0005829">
    <property type="term" value="C:cytosol"/>
    <property type="evidence" value="ECO:0007669"/>
    <property type="project" value="TreeGrafter"/>
</dbReference>